<dbReference type="EMBL" id="CAJFDH010000001">
    <property type="protein sequence ID" value="CAD5205636.1"/>
    <property type="molecule type" value="Genomic_DNA"/>
</dbReference>
<dbReference type="AlphaFoldDB" id="A0A811JR20"/>
<evidence type="ECO:0000313" key="4">
    <source>
        <dbReference type="Proteomes" id="UP000614601"/>
    </source>
</evidence>
<dbReference type="GO" id="GO:0003810">
    <property type="term" value="F:protein-glutamine gamma-glutamyltransferase activity"/>
    <property type="evidence" value="ECO:0007669"/>
    <property type="project" value="TreeGrafter"/>
</dbReference>
<dbReference type="InterPro" id="IPR036985">
    <property type="entry name" value="Transglutaminase-like_sf"/>
</dbReference>
<comment type="similarity">
    <text evidence="1">Belongs to the transglutaminase superfamily. Transglutaminase family.</text>
</comment>
<dbReference type="Gene3D" id="2.60.40.10">
    <property type="entry name" value="Immunoglobulins"/>
    <property type="match status" value="1"/>
</dbReference>
<organism evidence="3 4">
    <name type="scientific">Bursaphelenchus okinawaensis</name>
    <dbReference type="NCBI Taxonomy" id="465554"/>
    <lineage>
        <taxon>Eukaryota</taxon>
        <taxon>Metazoa</taxon>
        <taxon>Ecdysozoa</taxon>
        <taxon>Nematoda</taxon>
        <taxon>Chromadorea</taxon>
        <taxon>Rhabditida</taxon>
        <taxon>Tylenchina</taxon>
        <taxon>Tylenchomorpha</taxon>
        <taxon>Aphelenchoidea</taxon>
        <taxon>Aphelenchoididae</taxon>
        <taxon>Bursaphelenchus</taxon>
    </lineage>
</organism>
<dbReference type="InterPro" id="IPR013783">
    <property type="entry name" value="Ig-like_fold"/>
</dbReference>
<dbReference type="SUPFAM" id="SSF81296">
    <property type="entry name" value="E set domains"/>
    <property type="match status" value="1"/>
</dbReference>
<dbReference type="InterPro" id="IPR002931">
    <property type="entry name" value="Transglutaminase-like"/>
</dbReference>
<accession>A0A811JR20</accession>
<name>A0A811JR20_9BILA</name>
<dbReference type="InterPro" id="IPR050779">
    <property type="entry name" value="Transglutaminase"/>
</dbReference>
<dbReference type="InterPro" id="IPR038765">
    <property type="entry name" value="Papain-like_cys_pep_sf"/>
</dbReference>
<protein>
    <recommendedName>
        <fullName evidence="2">Transglutaminase-like domain-containing protein</fullName>
    </recommendedName>
</protein>
<comment type="caution">
    <text evidence="3">The sequence shown here is derived from an EMBL/GenBank/DDBJ whole genome shotgun (WGS) entry which is preliminary data.</text>
</comment>
<keyword evidence="4" id="KW-1185">Reference proteome</keyword>
<evidence type="ECO:0000256" key="1">
    <source>
        <dbReference type="ARBA" id="ARBA00005968"/>
    </source>
</evidence>
<dbReference type="EMBL" id="CAJFCW020000001">
    <property type="protein sequence ID" value="CAG9078479.1"/>
    <property type="molecule type" value="Genomic_DNA"/>
</dbReference>
<dbReference type="SUPFAM" id="SSF54001">
    <property type="entry name" value="Cysteine proteinases"/>
    <property type="match status" value="1"/>
</dbReference>
<dbReference type="Gene3D" id="3.90.260.10">
    <property type="entry name" value="Transglutaminase-like"/>
    <property type="match status" value="1"/>
</dbReference>
<evidence type="ECO:0000259" key="2">
    <source>
        <dbReference type="SMART" id="SM00460"/>
    </source>
</evidence>
<dbReference type="InterPro" id="IPR014756">
    <property type="entry name" value="Ig_E-set"/>
</dbReference>
<dbReference type="SMART" id="SM00460">
    <property type="entry name" value="TGc"/>
    <property type="match status" value="1"/>
</dbReference>
<sequence>MDKYVVDDLLSSTSCDASCDRSSWLDINGLFFDISKNRQKNFTEAYNWQNNKTLVVRRGFSFTLQLTANRLFNSTNHAIIFVFDSGAGRSVADSVQQIQLQSNCNNFDDNTSADWTAELIETDHNVITVEINIPVKCIIGCWTLRIFSGFFEEPDQLTDIHECTDPAFYGNACERKFYLSQTTEMCFTGTKVGSNGYNFTKTPWIHDQFDENTLKTAIFLLSKVARPDNATLTDDRQNIVRVIRKLAYAVKHLFFALGNEPDQSGYISTKQLILKFLNSQQSLPSNESLVQANLYVSLVRSLGICARIVTCIEACYDADPNLTVDRAFVRNSSDFVFEPMKNSAGQLWDCTRTQQFWVECYCSRTDLGVGYDGWQLLDPTAPDSPLTERQAGPAALKSLQNSKLDLPYDARFFCGIYRSNKVLWFYEYDHEIDEYRLLHVRCCKKNGM</sequence>
<dbReference type="Proteomes" id="UP000783686">
    <property type="component" value="Unassembled WGS sequence"/>
</dbReference>
<dbReference type="PANTHER" id="PTHR11590:SF40">
    <property type="entry name" value="HEMOCYTE PROTEIN-GLUTAMINE GAMMA-GLUTAMYLTRANSFERASE-LIKE PROTEIN"/>
    <property type="match status" value="1"/>
</dbReference>
<dbReference type="Proteomes" id="UP000614601">
    <property type="component" value="Unassembled WGS sequence"/>
</dbReference>
<feature type="domain" description="Transglutaminase-like" evidence="2">
    <location>
        <begin position="282"/>
        <end position="381"/>
    </location>
</feature>
<proteinExistence type="inferred from homology"/>
<dbReference type="PANTHER" id="PTHR11590">
    <property type="entry name" value="PROTEIN-GLUTAMINE GAMMA-GLUTAMYLTRANSFERASE"/>
    <property type="match status" value="1"/>
</dbReference>
<dbReference type="Pfam" id="PF00868">
    <property type="entry name" value="Transglut_N"/>
    <property type="match status" value="1"/>
</dbReference>
<dbReference type="InterPro" id="IPR001102">
    <property type="entry name" value="Transglutaminase_N"/>
</dbReference>
<evidence type="ECO:0000313" key="3">
    <source>
        <dbReference type="EMBL" id="CAD5205636.1"/>
    </source>
</evidence>
<dbReference type="OrthoDB" id="437511at2759"/>
<gene>
    <name evidence="3" type="ORF">BOKJ2_LOCUS320</name>
</gene>
<reference evidence="3" key="1">
    <citation type="submission" date="2020-09" db="EMBL/GenBank/DDBJ databases">
        <authorList>
            <person name="Kikuchi T."/>
        </authorList>
    </citation>
    <scope>NUCLEOTIDE SEQUENCE</scope>
    <source>
        <strain evidence="3">SH1</strain>
    </source>
</reference>